<evidence type="ECO:0000256" key="2">
    <source>
        <dbReference type="PROSITE-ProRule" id="PRU00335"/>
    </source>
</evidence>
<dbReference type="InterPro" id="IPR041490">
    <property type="entry name" value="KstR2_TetR_C"/>
</dbReference>
<dbReference type="PANTHER" id="PTHR30055">
    <property type="entry name" value="HTH-TYPE TRANSCRIPTIONAL REGULATOR RUTR"/>
    <property type="match status" value="1"/>
</dbReference>
<keyword evidence="1 2" id="KW-0238">DNA-binding</keyword>
<dbReference type="Gene3D" id="1.10.357.10">
    <property type="entry name" value="Tetracycline Repressor, domain 2"/>
    <property type="match status" value="1"/>
</dbReference>
<accession>A0A4R9AEY9</accession>
<gene>
    <name evidence="5" type="ORF">E3T39_10380</name>
</gene>
<feature type="DNA-binding region" description="H-T-H motif" evidence="2">
    <location>
        <begin position="31"/>
        <end position="50"/>
    </location>
</feature>
<evidence type="ECO:0000313" key="6">
    <source>
        <dbReference type="Proteomes" id="UP000298170"/>
    </source>
</evidence>
<proteinExistence type="predicted"/>
<dbReference type="InterPro" id="IPR036271">
    <property type="entry name" value="Tet_transcr_reg_TetR-rel_C_sf"/>
</dbReference>
<dbReference type="SUPFAM" id="SSF46689">
    <property type="entry name" value="Homeodomain-like"/>
    <property type="match status" value="1"/>
</dbReference>
<evidence type="ECO:0000259" key="4">
    <source>
        <dbReference type="PROSITE" id="PS50977"/>
    </source>
</evidence>
<dbReference type="GO" id="GO:0000976">
    <property type="term" value="F:transcription cis-regulatory region binding"/>
    <property type="evidence" value="ECO:0007669"/>
    <property type="project" value="TreeGrafter"/>
</dbReference>
<dbReference type="Pfam" id="PF17932">
    <property type="entry name" value="TetR_C_24"/>
    <property type="match status" value="1"/>
</dbReference>
<comment type="caution">
    <text evidence="5">The sequence shown here is derived from an EMBL/GenBank/DDBJ whole genome shotgun (WGS) entry which is preliminary data.</text>
</comment>
<feature type="domain" description="HTH tetR-type" evidence="4">
    <location>
        <begin position="8"/>
        <end position="68"/>
    </location>
</feature>
<evidence type="ECO:0000313" key="5">
    <source>
        <dbReference type="EMBL" id="TFD58779.1"/>
    </source>
</evidence>
<dbReference type="AlphaFoldDB" id="A0A4R9AEY9"/>
<dbReference type="RefSeq" id="WP_134515025.1">
    <property type="nucleotide sequence ID" value="NZ_SOHJ01000011.1"/>
</dbReference>
<dbReference type="Pfam" id="PF00440">
    <property type="entry name" value="TetR_N"/>
    <property type="match status" value="1"/>
</dbReference>
<dbReference type="SUPFAM" id="SSF48498">
    <property type="entry name" value="Tetracyclin repressor-like, C-terminal domain"/>
    <property type="match status" value="1"/>
</dbReference>
<protein>
    <submittedName>
        <fullName evidence="5">TetR/AcrR family transcriptional regulator</fullName>
    </submittedName>
</protein>
<feature type="compositionally biased region" description="Polar residues" evidence="3">
    <location>
        <begin position="202"/>
        <end position="215"/>
    </location>
</feature>
<dbReference type="InterPro" id="IPR009057">
    <property type="entry name" value="Homeodomain-like_sf"/>
</dbReference>
<sequence length="229" mass="24682">MIPIGNATDARSRLLAAAVESFAARGFHGTTTRDIASAAGMSPAALYVHYKSKEDLLYLISRNGHAQTLQLVREAVGSSNDPVEQLLAVVRAFTIHHARGHTSARIVNYELAALSPDHLKEIAAIRRGIEKEMRGVVEAGAAVGAFRTSSPQMTALALLSLGIDVARWYRDEGEWGPEKIADYYCELALRLVGAQREPPTMETATTLSSGTTAPQTRAVLPDQTRISST</sequence>
<keyword evidence="6" id="KW-1185">Reference proteome</keyword>
<evidence type="ECO:0000256" key="3">
    <source>
        <dbReference type="SAM" id="MobiDB-lite"/>
    </source>
</evidence>
<dbReference type="InterPro" id="IPR050109">
    <property type="entry name" value="HTH-type_TetR-like_transc_reg"/>
</dbReference>
<name>A0A4R9AEY9_9MICO</name>
<dbReference type="Proteomes" id="UP000298170">
    <property type="component" value="Unassembled WGS sequence"/>
</dbReference>
<feature type="region of interest" description="Disordered" evidence="3">
    <location>
        <begin position="199"/>
        <end position="229"/>
    </location>
</feature>
<dbReference type="PRINTS" id="PR00455">
    <property type="entry name" value="HTHTETR"/>
</dbReference>
<dbReference type="GO" id="GO:0003700">
    <property type="term" value="F:DNA-binding transcription factor activity"/>
    <property type="evidence" value="ECO:0007669"/>
    <property type="project" value="TreeGrafter"/>
</dbReference>
<organism evidence="5 6">
    <name type="scientific">Cryobacterium suzukii</name>
    <dbReference type="NCBI Taxonomy" id="1259198"/>
    <lineage>
        <taxon>Bacteria</taxon>
        <taxon>Bacillati</taxon>
        <taxon>Actinomycetota</taxon>
        <taxon>Actinomycetes</taxon>
        <taxon>Micrococcales</taxon>
        <taxon>Microbacteriaceae</taxon>
        <taxon>Cryobacterium</taxon>
    </lineage>
</organism>
<dbReference type="EMBL" id="SOHJ01000011">
    <property type="protein sequence ID" value="TFD58779.1"/>
    <property type="molecule type" value="Genomic_DNA"/>
</dbReference>
<dbReference type="PANTHER" id="PTHR30055:SF200">
    <property type="entry name" value="HTH-TYPE TRANSCRIPTIONAL REPRESSOR BDCR"/>
    <property type="match status" value="1"/>
</dbReference>
<dbReference type="InterPro" id="IPR001647">
    <property type="entry name" value="HTH_TetR"/>
</dbReference>
<reference evidence="5 6" key="1">
    <citation type="submission" date="2019-03" db="EMBL/GenBank/DDBJ databases">
        <title>Genomics of glacier-inhabiting Cryobacterium strains.</title>
        <authorList>
            <person name="Liu Q."/>
            <person name="Xin Y.-H."/>
        </authorList>
    </citation>
    <scope>NUCLEOTIDE SEQUENCE [LARGE SCALE GENOMIC DNA]</scope>
    <source>
        <strain evidence="5 6">Sr39</strain>
    </source>
</reference>
<dbReference type="OrthoDB" id="3190535at2"/>
<dbReference type="PROSITE" id="PS50977">
    <property type="entry name" value="HTH_TETR_2"/>
    <property type="match status" value="1"/>
</dbReference>
<evidence type="ECO:0000256" key="1">
    <source>
        <dbReference type="ARBA" id="ARBA00023125"/>
    </source>
</evidence>